<organism evidence="2 3">
    <name type="scientific">Solemya pervernicosa gill symbiont</name>
    <dbReference type="NCBI Taxonomy" id="642797"/>
    <lineage>
        <taxon>Bacteria</taxon>
        <taxon>Pseudomonadati</taxon>
        <taxon>Pseudomonadota</taxon>
        <taxon>Gammaproteobacteria</taxon>
        <taxon>sulfur-oxidizing symbionts</taxon>
    </lineage>
</organism>
<protein>
    <recommendedName>
        <fullName evidence="4">Prepilin-type N-terminal cleavage/methylation domain-containing protein</fullName>
    </recommendedName>
</protein>
<keyword evidence="3" id="KW-1185">Reference proteome</keyword>
<dbReference type="NCBIfam" id="TIGR02532">
    <property type="entry name" value="IV_pilin_GFxxxE"/>
    <property type="match status" value="1"/>
</dbReference>
<accession>A0A1T2LAT4</accession>
<evidence type="ECO:0000256" key="1">
    <source>
        <dbReference type="SAM" id="Phobius"/>
    </source>
</evidence>
<keyword evidence="1" id="KW-1133">Transmembrane helix</keyword>
<dbReference type="InterPro" id="IPR045584">
    <property type="entry name" value="Pilin-like"/>
</dbReference>
<evidence type="ECO:0000313" key="2">
    <source>
        <dbReference type="EMBL" id="OOZ42217.1"/>
    </source>
</evidence>
<sequence length="162" mass="16853">MFITLLLIGGNVMSRQTGFTLIELVIVIVILGILAAYAVPKYMELDKEARISVVEGLEGSLRASSDMVHALALAKETTGASTTLDIGPSTIDVSNGFAQPTSAGIGTTIVDLSGFDIVTTVADTISFQKKGAPTPGDCQATYVYDDSTPGNYPAISRTTSGC</sequence>
<keyword evidence="1" id="KW-0472">Membrane</keyword>
<dbReference type="Proteomes" id="UP000191110">
    <property type="component" value="Unassembled WGS sequence"/>
</dbReference>
<reference evidence="2 3" key="1">
    <citation type="submission" date="2016-11" db="EMBL/GenBank/DDBJ databases">
        <title>Mixed transmission modes and dynamic genome evolution in an obligate animal-bacterial symbiosis.</title>
        <authorList>
            <person name="Russell S.L."/>
            <person name="Corbett-Detig R.B."/>
            <person name="Cavanaugh C.M."/>
        </authorList>
    </citation>
    <scope>NUCLEOTIDE SEQUENCE [LARGE SCALE GENOMIC DNA]</scope>
    <source>
        <strain evidence="2">Sveles-Q1</strain>
    </source>
</reference>
<evidence type="ECO:0000313" key="3">
    <source>
        <dbReference type="Proteomes" id="UP000191110"/>
    </source>
</evidence>
<gene>
    <name evidence="2" type="ORF">BOW53_01155</name>
</gene>
<keyword evidence="1" id="KW-0812">Transmembrane</keyword>
<feature type="transmembrane region" description="Helical" evidence="1">
    <location>
        <begin position="24"/>
        <end position="40"/>
    </location>
</feature>
<name>A0A1T2LAT4_9GAMM</name>
<dbReference type="SUPFAM" id="SSF54523">
    <property type="entry name" value="Pili subunits"/>
    <property type="match status" value="1"/>
</dbReference>
<dbReference type="InterPro" id="IPR012902">
    <property type="entry name" value="N_methyl_site"/>
</dbReference>
<evidence type="ECO:0008006" key="4">
    <source>
        <dbReference type="Google" id="ProtNLM"/>
    </source>
</evidence>
<dbReference type="Gene3D" id="3.30.700.10">
    <property type="entry name" value="Glycoprotein, Type 4 Pilin"/>
    <property type="match status" value="1"/>
</dbReference>
<dbReference type="Pfam" id="PF07963">
    <property type="entry name" value="N_methyl"/>
    <property type="match status" value="1"/>
</dbReference>
<dbReference type="AlphaFoldDB" id="A0A1T2LAT4"/>
<proteinExistence type="predicted"/>
<dbReference type="EMBL" id="MPRL01000002">
    <property type="protein sequence ID" value="OOZ42217.1"/>
    <property type="molecule type" value="Genomic_DNA"/>
</dbReference>
<comment type="caution">
    <text evidence="2">The sequence shown here is derived from an EMBL/GenBank/DDBJ whole genome shotgun (WGS) entry which is preliminary data.</text>
</comment>